<dbReference type="Proteomes" id="UP000094893">
    <property type="component" value="Unassembled WGS sequence"/>
</dbReference>
<dbReference type="AlphaFoldDB" id="A0A1C2I2X8"/>
<evidence type="ECO:0008006" key="3">
    <source>
        <dbReference type="Google" id="ProtNLM"/>
    </source>
</evidence>
<name>A0A1C2I2X8_ACITH</name>
<sequence length="68" mass="7753">MPTNSSLPDSPCLGFCTTALGDDVCKSCGRTFEEVCQWITMTPEQKAATWNRIRKNGWWDQQRKAKDL</sequence>
<proteinExistence type="predicted"/>
<dbReference type="GeneID" id="60696388"/>
<dbReference type="RefSeq" id="WP_024893470.1">
    <property type="nucleotide sequence ID" value="NZ_DAIAWO010000101.1"/>
</dbReference>
<comment type="caution">
    <text evidence="1">The sequence shown here is derived from an EMBL/GenBank/DDBJ whole genome shotgun (WGS) entry which is preliminary data.</text>
</comment>
<dbReference type="Pfam" id="PF06945">
    <property type="entry name" value="DUF1289"/>
    <property type="match status" value="1"/>
</dbReference>
<reference evidence="1 2" key="1">
    <citation type="journal article" date="2016" name="Int. J. Mol. Sci.">
        <title>Comparative genomics of the extreme acidophile Acidithiobacillus thiooxidans reveals intraspecific divergence and niche adaptation.</title>
        <authorList>
            <person name="Zhang X."/>
            <person name="Feng X."/>
            <person name="Tao J."/>
            <person name="Ma L."/>
            <person name="Xiao Y."/>
            <person name="Liang Y."/>
            <person name="Liu X."/>
            <person name="Yin H."/>
        </authorList>
    </citation>
    <scope>NUCLEOTIDE SEQUENCE [LARGE SCALE GENOMIC DNA]</scope>
    <source>
        <strain evidence="1 2">A02</strain>
    </source>
</reference>
<evidence type="ECO:0000313" key="1">
    <source>
        <dbReference type="EMBL" id="OCX70319.1"/>
    </source>
</evidence>
<evidence type="ECO:0000313" key="2">
    <source>
        <dbReference type="Proteomes" id="UP000094893"/>
    </source>
</evidence>
<accession>A0A1C2I2X8</accession>
<protein>
    <recommendedName>
        <fullName evidence="3">DUF1289 domain-containing protein</fullName>
    </recommendedName>
</protein>
<organism evidence="1 2">
    <name type="scientific">Acidithiobacillus thiooxidans</name>
    <name type="common">Thiobacillus thiooxidans</name>
    <dbReference type="NCBI Taxonomy" id="930"/>
    <lineage>
        <taxon>Bacteria</taxon>
        <taxon>Pseudomonadati</taxon>
        <taxon>Pseudomonadota</taxon>
        <taxon>Acidithiobacillia</taxon>
        <taxon>Acidithiobacillales</taxon>
        <taxon>Acidithiobacillaceae</taxon>
        <taxon>Acidithiobacillus</taxon>
    </lineage>
</organism>
<dbReference type="InterPro" id="IPR010710">
    <property type="entry name" value="DUF1289"/>
</dbReference>
<dbReference type="EMBL" id="LWSA01000202">
    <property type="protein sequence ID" value="OCX70319.1"/>
    <property type="molecule type" value="Genomic_DNA"/>
</dbReference>
<gene>
    <name evidence="1" type="ORF">A6P07_15125</name>
</gene>